<accession>A0A939H8F7</accession>
<evidence type="ECO:0000313" key="1">
    <source>
        <dbReference type="EMBL" id="MBO1263545.1"/>
    </source>
</evidence>
<sequence>MRVCRGTLLLEMMVAVFLMGVLLLMSASHAPVSYKSTSEETPVILLGLLNEELRGAAEKMSFNQIKVDDETLIHMNHRLAVTKRSYIDEEVRILYDSVYNPRFRASTSFNYEINGKAPRGKIYFYRAGRLESFITIQVGTLTMDIRK</sequence>
<dbReference type="RefSeq" id="WP_207598064.1">
    <property type="nucleotide sequence ID" value="NZ_JAFNJU010000001.1"/>
</dbReference>
<dbReference type="EMBL" id="JAFNJU010000001">
    <property type="protein sequence ID" value="MBO1263545.1"/>
    <property type="molecule type" value="Genomic_DNA"/>
</dbReference>
<proteinExistence type="predicted"/>
<comment type="caution">
    <text evidence="1">The sequence shown here is derived from an EMBL/GenBank/DDBJ whole genome shotgun (WGS) entry which is preliminary data.</text>
</comment>
<dbReference type="AlphaFoldDB" id="A0A939H8F7"/>
<evidence type="ECO:0000313" key="2">
    <source>
        <dbReference type="Proteomes" id="UP000664218"/>
    </source>
</evidence>
<dbReference type="Proteomes" id="UP000664218">
    <property type="component" value="Unassembled WGS sequence"/>
</dbReference>
<keyword evidence="2" id="KW-1185">Reference proteome</keyword>
<organism evidence="1 2">
    <name type="scientific">Proteiniclasticum aestuarii</name>
    <dbReference type="NCBI Taxonomy" id="2817862"/>
    <lineage>
        <taxon>Bacteria</taxon>
        <taxon>Bacillati</taxon>
        <taxon>Bacillota</taxon>
        <taxon>Clostridia</taxon>
        <taxon>Eubacteriales</taxon>
        <taxon>Clostridiaceae</taxon>
        <taxon>Proteiniclasticum</taxon>
    </lineage>
</organism>
<name>A0A939H8F7_9CLOT</name>
<gene>
    <name evidence="1" type="ORF">J3A84_00635</name>
</gene>
<protein>
    <submittedName>
        <fullName evidence="1">Uncharacterized protein</fullName>
    </submittedName>
</protein>
<reference evidence="1" key="1">
    <citation type="submission" date="2021-03" db="EMBL/GenBank/DDBJ databases">
        <title>Proteiniclasticum marinus sp. nov., isolated from tidal flat sediment.</title>
        <authorList>
            <person name="Namirimu T."/>
            <person name="Yang J.-A."/>
            <person name="Yang S.-H."/>
            <person name="Kim Y.-J."/>
            <person name="Kwon K.K."/>
        </authorList>
    </citation>
    <scope>NUCLEOTIDE SEQUENCE</scope>
    <source>
        <strain evidence="1">SCR006</strain>
    </source>
</reference>